<dbReference type="AlphaFoldDB" id="A0A4R7V3H5"/>
<gene>
    <name evidence="1" type="ORF">CLV71_116168</name>
</gene>
<dbReference type="Proteomes" id="UP000294927">
    <property type="component" value="Unassembled WGS sequence"/>
</dbReference>
<evidence type="ECO:0000313" key="2">
    <source>
        <dbReference type="Proteomes" id="UP000294927"/>
    </source>
</evidence>
<comment type="caution">
    <text evidence="1">The sequence shown here is derived from an EMBL/GenBank/DDBJ whole genome shotgun (WGS) entry which is preliminary data.</text>
</comment>
<proteinExistence type="predicted"/>
<dbReference type="RefSeq" id="WP_243866993.1">
    <property type="nucleotide sequence ID" value="NZ_SOCP01000016.1"/>
</dbReference>
<name>A0A4R7V3H5_9PSEU</name>
<accession>A0A4R7V3H5</accession>
<protein>
    <submittedName>
        <fullName evidence="1">Uncharacterized protein</fullName>
    </submittedName>
</protein>
<organism evidence="1 2">
    <name type="scientific">Actinophytocola oryzae</name>
    <dbReference type="NCBI Taxonomy" id="502181"/>
    <lineage>
        <taxon>Bacteria</taxon>
        <taxon>Bacillati</taxon>
        <taxon>Actinomycetota</taxon>
        <taxon>Actinomycetes</taxon>
        <taxon>Pseudonocardiales</taxon>
        <taxon>Pseudonocardiaceae</taxon>
    </lineage>
</organism>
<dbReference type="EMBL" id="SOCP01000016">
    <property type="protein sequence ID" value="TDV43234.1"/>
    <property type="molecule type" value="Genomic_DNA"/>
</dbReference>
<keyword evidence="2" id="KW-1185">Reference proteome</keyword>
<evidence type="ECO:0000313" key="1">
    <source>
        <dbReference type="EMBL" id="TDV43234.1"/>
    </source>
</evidence>
<sequence length="175" mass="19424">MNEGSPISDVDLAVRLLRETPTHENRPETQLRQWAETALSYADTLPPPPSCVVKEKTGGVHGKEVVLAEFHHRTREITVYRDSLELLAKVGRRWQVTVPQLREAAVAHELAHHVVDVRDLNKALGHTALRVGPWRLRGHVAGADEIVAHRYAHRHSSLRPSPLLLTAALAARLGG</sequence>
<reference evidence="1 2" key="1">
    <citation type="submission" date="2019-03" db="EMBL/GenBank/DDBJ databases">
        <title>Genomic Encyclopedia of Archaeal and Bacterial Type Strains, Phase II (KMG-II): from individual species to whole genera.</title>
        <authorList>
            <person name="Goeker M."/>
        </authorList>
    </citation>
    <scope>NUCLEOTIDE SEQUENCE [LARGE SCALE GENOMIC DNA]</scope>
    <source>
        <strain evidence="1 2">DSM 45499</strain>
    </source>
</reference>